<evidence type="ECO:0000313" key="2">
    <source>
        <dbReference type="Proteomes" id="UP000004621"/>
    </source>
</evidence>
<proteinExistence type="predicted"/>
<name>A0A9W5ISM9_NEISU</name>
<organism evidence="1 2">
    <name type="scientific">Neisseria subflava NJ9703</name>
    <dbReference type="NCBI Taxonomy" id="546268"/>
    <lineage>
        <taxon>Bacteria</taxon>
        <taxon>Pseudomonadati</taxon>
        <taxon>Pseudomonadota</taxon>
        <taxon>Betaproteobacteria</taxon>
        <taxon>Neisseriales</taxon>
        <taxon>Neisseriaceae</taxon>
        <taxon>Neisseria</taxon>
    </lineage>
</organism>
<protein>
    <submittedName>
        <fullName evidence="1">Uncharacterized protein</fullName>
    </submittedName>
</protein>
<dbReference type="AlphaFoldDB" id="A0A9W5ISM9"/>
<accession>A0A9W5ISM9</accession>
<gene>
    <name evidence="1" type="ORF">NEISUBOT_03084</name>
</gene>
<sequence>MQISILREKIRCIVLVWGALVIVESIKKKRDIVAKMGDMANELLLSLLNNKRPSETLTN</sequence>
<dbReference type="Proteomes" id="UP000004621">
    <property type="component" value="Unassembled WGS sequence"/>
</dbReference>
<reference evidence="1 2" key="1">
    <citation type="submission" date="2010-01" db="EMBL/GenBank/DDBJ databases">
        <authorList>
            <person name="Weinstock G."/>
            <person name="Sodergren E."/>
            <person name="Clifton S."/>
            <person name="Fulton L."/>
            <person name="Fulton B."/>
            <person name="Courtney L."/>
            <person name="Fronick C."/>
            <person name="Harrison M."/>
            <person name="Strong C."/>
            <person name="Farmer C."/>
            <person name="Delahaunty K."/>
            <person name="Markovic C."/>
            <person name="Hall O."/>
            <person name="Minx P."/>
            <person name="Tomlinson C."/>
            <person name="Mitreva M."/>
            <person name="Nelson J."/>
            <person name="Hou S."/>
            <person name="Wollam A."/>
            <person name="Pepin K.H."/>
            <person name="Johnson M."/>
            <person name="Bhonagiri V."/>
            <person name="Nash W.E."/>
            <person name="Warren W."/>
            <person name="Chinwalla A."/>
            <person name="Mardis E.R."/>
            <person name="Wilson R.K."/>
        </authorList>
    </citation>
    <scope>NUCLEOTIDE SEQUENCE [LARGE SCALE GENOMIC DNA]</scope>
    <source>
        <strain evidence="1 2">NJ9703</strain>
    </source>
</reference>
<comment type="caution">
    <text evidence="1">The sequence shown here is derived from an EMBL/GenBank/DDBJ whole genome shotgun (WGS) entry which is preliminary data.</text>
</comment>
<dbReference type="EMBL" id="ACEO02000001">
    <property type="protein sequence ID" value="EFC53087.1"/>
    <property type="molecule type" value="Genomic_DNA"/>
</dbReference>
<evidence type="ECO:0000313" key="1">
    <source>
        <dbReference type="EMBL" id="EFC53087.1"/>
    </source>
</evidence>